<dbReference type="Proteomes" id="UP000631694">
    <property type="component" value="Unassembled WGS sequence"/>
</dbReference>
<proteinExistence type="predicted"/>
<gene>
    <name evidence="2" type="ORF">I5731_06635</name>
</gene>
<evidence type="ECO:0000313" key="2">
    <source>
        <dbReference type="EMBL" id="MBH0237494.1"/>
    </source>
</evidence>
<keyword evidence="1" id="KW-1133">Transmembrane helix</keyword>
<keyword evidence="1" id="KW-0472">Membrane</keyword>
<comment type="caution">
    <text evidence="2">The sequence shown here is derived from an EMBL/GenBank/DDBJ whole genome shotgun (WGS) entry which is preliminary data.</text>
</comment>
<accession>A0A931I179</accession>
<keyword evidence="1" id="KW-0812">Transmembrane</keyword>
<reference evidence="2" key="1">
    <citation type="submission" date="2020-12" db="EMBL/GenBank/DDBJ databases">
        <title>Methylobrevis albus sp. nov., isolated from fresh water lack sediment.</title>
        <authorList>
            <person name="Zou Q."/>
        </authorList>
    </citation>
    <scope>NUCLEOTIDE SEQUENCE</scope>
    <source>
        <strain evidence="2">L22</strain>
    </source>
</reference>
<dbReference type="PANTHER" id="PTHR35519:SF2">
    <property type="entry name" value="PH DOMAIN PROTEIN"/>
    <property type="match status" value="1"/>
</dbReference>
<dbReference type="AlphaFoldDB" id="A0A931I179"/>
<dbReference type="InterPro" id="IPR025187">
    <property type="entry name" value="DUF4112"/>
</dbReference>
<dbReference type="EMBL" id="JADZLT010000043">
    <property type="protein sequence ID" value="MBH0237494.1"/>
    <property type="molecule type" value="Genomic_DNA"/>
</dbReference>
<name>A0A931I179_9HYPH</name>
<keyword evidence="3" id="KW-1185">Reference proteome</keyword>
<evidence type="ECO:0000313" key="3">
    <source>
        <dbReference type="Proteomes" id="UP000631694"/>
    </source>
</evidence>
<feature type="transmembrane region" description="Helical" evidence="1">
    <location>
        <begin position="46"/>
        <end position="71"/>
    </location>
</feature>
<sequence length="135" mass="14551">MNAAARVRPGEGGAAADDRARQLAEIDRLATWLDSRWRIPGTSWRFGLDAVAGLVPGLGDAAGGLVSAFLILRARQLGLPTHVLVRMIGNVAIDTLVGSVPLLGSVFDVAFKANRRNVRLLRNHLQGEILPPERR</sequence>
<organism evidence="2 3">
    <name type="scientific">Methylobrevis albus</name>
    <dbReference type="NCBI Taxonomy" id="2793297"/>
    <lineage>
        <taxon>Bacteria</taxon>
        <taxon>Pseudomonadati</taxon>
        <taxon>Pseudomonadota</taxon>
        <taxon>Alphaproteobacteria</taxon>
        <taxon>Hyphomicrobiales</taxon>
        <taxon>Pleomorphomonadaceae</taxon>
        <taxon>Methylobrevis</taxon>
    </lineage>
</organism>
<dbReference type="RefSeq" id="WP_197310581.1">
    <property type="nucleotide sequence ID" value="NZ_JADZLT010000043.1"/>
</dbReference>
<dbReference type="PANTHER" id="PTHR35519">
    <property type="entry name" value="MEMBRANE PROTEINS"/>
    <property type="match status" value="1"/>
</dbReference>
<protein>
    <submittedName>
        <fullName evidence="2">DUF4112 domain-containing protein</fullName>
    </submittedName>
</protein>
<evidence type="ECO:0000256" key="1">
    <source>
        <dbReference type="SAM" id="Phobius"/>
    </source>
</evidence>
<feature type="transmembrane region" description="Helical" evidence="1">
    <location>
        <begin position="91"/>
        <end position="111"/>
    </location>
</feature>
<dbReference type="Pfam" id="PF13430">
    <property type="entry name" value="DUF4112"/>
    <property type="match status" value="1"/>
</dbReference>